<accession>A0AAE0VQH9</accession>
<proteinExistence type="predicted"/>
<reference evidence="1" key="2">
    <citation type="journal article" date="2021" name="Genome Biol. Evol.">
        <title>Developing a high-quality reference genome for a parasitic bivalve with doubly uniparental inheritance (Bivalvia: Unionida).</title>
        <authorList>
            <person name="Smith C.H."/>
        </authorList>
    </citation>
    <scope>NUCLEOTIDE SEQUENCE</scope>
    <source>
        <strain evidence="1">CHS0354</strain>
        <tissue evidence="1">Mantle</tissue>
    </source>
</reference>
<reference evidence="1" key="3">
    <citation type="submission" date="2023-05" db="EMBL/GenBank/DDBJ databases">
        <authorList>
            <person name="Smith C.H."/>
        </authorList>
    </citation>
    <scope>NUCLEOTIDE SEQUENCE</scope>
    <source>
        <strain evidence="1">CHS0354</strain>
        <tissue evidence="1">Mantle</tissue>
    </source>
</reference>
<name>A0AAE0VQH9_9BIVA</name>
<sequence length="112" mass="13395">MKTHFCMYCKDSCQFHNKYTFNLKQRNFYSKIKQKVQNRDHSDQMLTDNSNKSFYQFLLSSSSKYETVKPSKVFVIQMPCIHFFKIRICRKGLQVLFEGGLIITFKKNKSII</sequence>
<evidence type="ECO:0000313" key="2">
    <source>
        <dbReference type="Proteomes" id="UP001195483"/>
    </source>
</evidence>
<protein>
    <submittedName>
        <fullName evidence="1">Uncharacterized protein</fullName>
    </submittedName>
</protein>
<reference evidence="1" key="1">
    <citation type="journal article" date="2021" name="Genome Biol. Evol.">
        <title>A High-Quality Reference Genome for a Parasitic Bivalve with Doubly Uniparental Inheritance (Bivalvia: Unionida).</title>
        <authorList>
            <person name="Smith C.H."/>
        </authorList>
    </citation>
    <scope>NUCLEOTIDE SEQUENCE</scope>
    <source>
        <strain evidence="1">CHS0354</strain>
    </source>
</reference>
<organism evidence="1 2">
    <name type="scientific">Potamilus streckersoni</name>
    <dbReference type="NCBI Taxonomy" id="2493646"/>
    <lineage>
        <taxon>Eukaryota</taxon>
        <taxon>Metazoa</taxon>
        <taxon>Spiralia</taxon>
        <taxon>Lophotrochozoa</taxon>
        <taxon>Mollusca</taxon>
        <taxon>Bivalvia</taxon>
        <taxon>Autobranchia</taxon>
        <taxon>Heteroconchia</taxon>
        <taxon>Palaeoheterodonta</taxon>
        <taxon>Unionida</taxon>
        <taxon>Unionoidea</taxon>
        <taxon>Unionidae</taxon>
        <taxon>Ambleminae</taxon>
        <taxon>Lampsilini</taxon>
        <taxon>Potamilus</taxon>
    </lineage>
</organism>
<evidence type="ECO:0000313" key="1">
    <source>
        <dbReference type="EMBL" id="KAK3585300.1"/>
    </source>
</evidence>
<dbReference type="AlphaFoldDB" id="A0AAE0VQH9"/>
<dbReference type="EMBL" id="JAEAOA010002332">
    <property type="protein sequence ID" value="KAK3585300.1"/>
    <property type="molecule type" value="Genomic_DNA"/>
</dbReference>
<keyword evidence="2" id="KW-1185">Reference proteome</keyword>
<comment type="caution">
    <text evidence="1">The sequence shown here is derived from an EMBL/GenBank/DDBJ whole genome shotgun (WGS) entry which is preliminary data.</text>
</comment>
<dbReference type="Proteomes" id="UP001195483">
    <property type="component" value="Unassembled WGS sequence"/>
</dbReference>
<gene>
    <name evidence="1" type="ORF">CHS0354_040247</name>
</gene>